<dbReference type="Pfam" id="PF01339">
    <property type="entry name" value="CheB_methylest"/>
    <property type="match status" value="1"/>
</dbReference>
<dbReference type="InterPro" id="IPR035909">
    <property type="entry name" value="CheB_C"/>
</dbReference>
<name>A0ABW8JAR4_9GAMM</name>
<dbReference type="PROSITE" id="PS50110">
    <property type="entry name" value="RESPONSE_REGULATORY"/>
    <property type="match status" value="1"/>
</dbReference>
<gene>
    <name evidence="5" type="primary">cheB</name>
    <name evidence="10" type="ORF">ISP25_16195</name>
</gene>
<dbReference type="InterPro" id="IPR008248">
    <property type="entry name" value="CheB-like"/>
</dbReference>
<evidence type="ECO:0000256" key="5">
    <source>
        <dbReference type="HAMAP-Rule" id="MF_00099"/>
    </source>
</evidence>
<dbReference type="PANTHER" id="PTHR42872">
    <property type="entry name" value="PROTEIN-GLUTAMATE METHYLESTERASE/PROTEIN-GLUTAMINE GLUTAMINASE"/>
    <property type="match status" value="1"/>
</dbReference>
<comment type="caution">
    <text evidence="10">The sequence shown here is derived from an EMBL/GenBank/DDBJ whole genome shotgun (WGS) entry which is preliminary data.</text>
</comment>
<dbReference type="CDD" id="cd16432">
    <property type="entry name" value="CheB_Rec"/>
    <property type="match status" value="1"/>
</dbReference>
<feature type="active site" evidence="5 6">
    <location>
        <position position="202"/>
    </location>
</feature>
<evidence type="ECO:0000256" key="7">
    <source>
        <dbReference type="PROSITE-ProRule" id="PRU00169"/>
    </source>
</evidence>
<protein>
    <recommendedName>
        <fullName evidence="5">Protein-glutamate methylesterase/protein-glutamine glutaminase</fullName>
        <ecNumber evidence="5">3.1.1.61</ecNumber>
        <ecNumber evidence="5">3.5.1.44</ecNumber>
    </recommendedName>
</protein>
<dbReference type="Gene3D" id="3.40.50.180">
    <property type="entry name" value="Methylesterase CheB, C-terminal domain"/>
    <property type="match status" value="1"/>
</dbReference>
<feature type="modified residue" description="4-aspartylphosphate" evidence="5 7">
    <location>
        <position position="56"/>
    </location>
</feature>
<comment type="similarity">
    <text evidence="5">Belongs to the CheB family.</text>
</comment>
<dbReference type="Proteomes" id="UP001620339">
    <property type="component" value="Unassembled WGS sequence"/>
</dbReference>
<feature type="active site" evidence="5 6">
    <location>
        <position position="176"/>
    </location>
</feature>
<dbReference type="EC" id="3.1.1.61" evidence="5"/>
<keyword evidence="5 7" id="KW-0597">Phosphoprotein</keyword>
<dbReference type="SMART" id="SM00448">
    <property type="entry name" value="REC"/>
    <property type="match status" value="1"/>
</dbReference>
<keyword evidence="1 5" id="KW-0963">Cytoplasm</keyword>
<feature type="active site" evidence="5 6">
    <location>
        <position position="298"/>
    </location>
</feature>
<keyword evidence="11" id="KW-1185">Reference proteome</keyword>
<dbReference type="Gene3D" id="3.40.50.2300">
    <property type="match status" value="1"/>
</dbReference>
<dbReference type="RefSeq" id="WP_404615374.1">
    <property type="nucleotide sequence ID" value="NZ_JADIKK010000008.1"/>
</dbReference>
<accession>A0ABW8JAR4</accession>
<dbReference type="CDD" id="cd17541">
    <property type="entry name" value="REC_CheB-like"/>
    <property type="match status" value="1"/>
</dbReference>
<dbReference type="PANTHER" id="PTHR42872:SF6">
    <property type="entry name" value="PROTEIN-GLUTAMATE METHYLESTERASE_PROTEIN-GLUTAMINE GLUTAMINASE"/>
    <property type="match status" value="1"/>
</dbReference>
<dbReference type="NCBIfam" id="NF001965">
    <property type="entry name" value="PRK00742.1"/>
    <property type="match status" value="1"/>
</dbReference>
<comment type="PTM">
    <text evidence="5">Phosphorylated by CheA. Phosphorylation of the N-terminal regulatory domain activates the methylesterase activity.</text>
</comment>
<dbReference type="EMBL" id="JADIKK010000008">
    <property type="protein sequence ID" value="MFK2878614.1"/>
    <property type="molecule type" value="Genomic_DNA"/>
</dbReference>
<evidence type="ECO:0000256" key="6">
    <source>
        <dbReference type="PROSITE-ProRule" id="PRU00050"/>
    </source>
</evidence>
<feature type="domain" description="Response regulatory" evidence="8">
    <location>
        <begin position="5"/>
        <end position="122"/>
    </location>
</feature>
<comment type="catalytic activity">
    <reaction evidence="4 5">
        <text>[protein]-L-glutamate 5-O-methyl ester + H2O = L-glutamyl-[protein] + methanol + H(+)</text>
        <dbReference type="Rhea" id="RHEA:23236"/>
        <dbReference type="Rhea" id="RHEA-COMP:10208"/>
        <dbReference type="Rhea" id="RHEA-COMP:10311"/>
        <dbReference type="ChEBI" id="CHEBI:15377"/>
        <dbReference type="ChEBI" id="CHEBI:15378"/>
        <dbReference type="ChEBI" id="CHEBI:17790"/>
        <dbReference type="ChEBI" id="CHEBI:29973"/>
        <dbReference type="ChEBI" id="CHEBI:82795"/>
        <dbReference type="EC" id="3.1.1.61"/>
    </reaction>
</comment>
<evidence type="ECO:0000256" key="3">
    <source>
        <dbReference type="ARBA" id="ARBA00022801"/>
    </source>
</evidence>
<comment type="subcellular location">
    <subcellularLocation>
        <location evidence="5">Cytoplasm</location>
    </subcellularLocation>
</comment>
<evidence type="ECO:0000313" key="10">
    <source>
        <dbReference type="EMBL" id="MFK2878614.1"/>
    </source>
</evidence>
<dbReference type="SUPFAM" id="SSF52738">
    <property type="entry name" value="Methylesterase CheB, C-terminal domain"/>
    <property type="match status" value="1"/>
</dbReference>
<evidence type="ECO:0000256" key="2">
    <source>
        <dbReference type="ARBA" id="ARBA00022500"/>
    </source>
</evidence>
<dbReference type="SUPFAM" id="SSF52172">
    <property type="entry name" value="CheY-like"/>
    <property type="match status" value="1"/>
</dbReference>
<dbReference type="InterPro" id="IPR011006">
    <property type="entry name" value="CheY-like_superfamily"/>
</dbReference>
<reference evidence="10 11" key="1">
    <citation type="submission" date="2020-10" db="EMBL/GenBank/DDBJ databases">
        <title>Phylogeny of dyella-like bacteria.</title>
        <authorList>
            <person name="Fu J."/>
        </authorList>
    </citation>
    <scope>NUCLEOTIDE SEQUENCE [LARGE SCALE GENOMIC DNA]</scope>
    <source>
        <strain evidence="10 11">KACC 19113</strain>
    </source>
</reference>
<keyword evidence="2 5" id="KW-0145">Chemotaxis</keyword>
<sequence>MERVRVLVVDDSALVRKLMSTMLTCDPEIEVVGTAPDPFIAREKIKQLNPDVLTLDVEMPRMDGLTFLENLMRLRPMPVVMVSTLTTAGADVTLRALELGAVDFYAKPNADLAASFGDSAQELCAKVKHAALTRPKARTTVRPLEVAPRLTADAVLPRSQAPGSRGGSPIIAIGASTGGTEAVRVVLEMMPPDAPSILVTQHIPAAFSGPFAARMDRCSAMRVCEASDGQPIQQGTAYIAPGSHHLLAMWDGAKFVCRLHDGPPVNRHRPSVDVLFRSLAATAGASTIGALLTGMGDDGARGLLELRQAGAATLVQDEASSVVWGMPGAAWKLGAAPEMLPIDHIADRLLALAHHPHHGAKRA</sequence>
<dbReference type="PIRSF" id="PIRSF000876">
    <property type="entry name" value="RR_chemtxs_CheB"/>
    <property type="match status" value="1"/>
</dbReference>
<comment type="catalytic activity">
    <reaction evidence="5">
        <text>L-glutaminyl-[protein] + H2O = L-glutamyl-[protein] + NH4(+)</text>
        <dbReference type="Rhea" id="RHEA:16441"/>
        <dbReference type="Rhea" id="RHEA-COMP:10207"/>
        <dbReference type="Rhea" id="RHEA-COMP:10208"/>
        <dbReference type="ChEBI" id="CHEBI:15377"/>
        <dbReference type="ChEBI" id="CHEBI:28938"/>
        <dbReference type="ChEBI" id="CHEBI:29973"/>
        <dbReference type="ChEBI" id="CHEBI:30011"/>
        <dbReference type="EC" id="3.5.1.44"/>
    </reaction>
</comment>
<evidence type="ECO:0000256" key="4">
    <source>
        <dbReference type="ARBA" id="ARBA00048267"/>
    </source>
</evidence>
<dbReference type="InterPro" id="IPR000673">
    <property type="entry name" value="Sig_transdc_resp-reg_Me-estase"/>
</dbReference>
<evidence type="ECO:0000256" key="1">
    <source>
        <dbReference type="ARBA" id="ARBA00022490"/>
    </source>
</evidence>
<proteinExistence type="inferred from homology"/>
<evidence type="ECO:0000259" key="9">
    <source>
        <dbReference type="PROSITE" id="PS50122"/>
    </source>
</evidence>
<evidence type="ECO:0000259" key="8">
    <source>
        <dbReference type="PROSITE" id="PS50110"/>
    </source>
</evidence>
<comment type="domain">
    <text evidence="5">Contains a C-terminal catalytic domain, and an N-terminal region which modulates catalytic activity.</text>
</comment>
<dbReference type="EC" id="3.5.1.44" evidence="5"/>
<dbReference type="Pfam" id="PF00072">
    <property type="entry name" value="Response_reg"/>
    <property type="match status" value="1"/>
</dbReference>
<keyword evidence="3 5" id="KW-0378">Hydrolase</keyword>
<comment type="function">
    <text evidence="5">Involved in chemotaxis. Part of a chemotaxis signal transduction system that modulates chemotaxis in response to various stimuli. Catalyzes the demethylation of specific methylglutamate residues introduced into the chemoreceptors (methyl-accepting chemotaxis proteins or MCP) by CheR. Also mediates the irreversible deamidation of specific glutamine residues to glutamic acid.</text>
</comment>
<dbReference type="InterPro" id="IPR001789">
    <property type="entry name" value="Sig_transdc_resp-reg_receiver"/>
</dbReference>
<dbReference type="HAMAP" id="MF_00099">
    <property type="entry name" value="CheB_chemtxs"/>
    <property type="match status" value="1"/>
</dbReference>
<dbReference type="NCBIfam" id="NF009206">
    <property type="entry name" value="PRK12555.1"/>
    <property type="match status" value="1"/>
</dbReference>
<feature type="domain" description="CheB-type methylesterase" evidence="9">
    <location>
        <begin position="162"/>
        <end position="351"/>
    </location>
</feature>
<evidence type="ECO:0000313" key="11">
    <source>
        <dbReference type="Proteomes" id="UP001620339"/>
    </source>
</evidence>
<dbReference type="PROSITE" id="PS50122">
    <property type="entry name" value="CHEB"/>
    <property type="match status" value="1"/>
</dbReference>
<organism evidence="10 11">
    <name type="scientific">Rhodanobacter hydrolyticus</name>
    <dbReference type="NCBI Taxonomy" id="2250595"/>
    <lineage>
        <taxon>Bacteria</taxon>
        <taxon>Pseudomonadati</taxon>
        <taxon>Pseudomonadota</taxon>
        <taxon>Gammaproteobacteria</taxon>
        <taxon>Lysobacterales</taxon>
        <taxon>Rhodanobacteraceae</taxon>
        <taxon>Rhodanobacter</taxon>
    </lineage>
</organism>